<accession>A0A2P2CXG6</accession>
<dbReference type="PROSITE" id="PS50297">
    <property type="entry name" value="ANK_REP_REGION"/>
    <property type="match status" value="2"/>
</dbReference>
<dbReference type="PANTHER" id="PTHR24171:SF8">
    <property type="entry name" value="BRCA1-ASSOCIATED RING DOMAIN PROTEIN 1"/>
    <property type="match status" value="1"/>
</dbReference>
<dbReference type="InterPro" id="IPR036770">
    <property type="entry name" value="Ankyrin_rpt-contain_sf"/>
</dbReference>
<dbReference type="EMBL" id="BFAY01000001">
    <property type="protein sequence ID" value="GBF37036.1"/>
    <property type="molecule type" value="Genomic_DNA"/>
</dbReference>
<feature type="repeat" description="ANK" evidence="3">
    <location>
        <begin position="130"/>
        <end position="163"/>
    </location>
</feature>
<evidence type="ECO:0000256" key="1">
    <source>
        <dbReference type="ARBA" id="ARBA00022737"/>
    </source>
</evidence>
<keyword evidence="5" id="KW-1185">Reference proteome</keyword>
<gene>
    <name evidence="4" type="ORF">LPTSP1_00140</name>
</gene>
<dbReference type="Pfam" id="PF12796">
    <property type="entry name" value="Ank_2"/>
    <property type="match status" value="1"/>
</dbReference>
<dbReference type="GO" id="GO:0085020">
    <property type="term" value="P:protein K6-linked ubiquitination"/>
    <property type="evidence" value="ECO:0007669"/>
    <property type="project" value="TreeGrafter"/>
</dbReference>
<sequence>MQNSLFSKYSSENSMLDWIKNWFENRKTIQRGRELFSKIQNGDKQGFRKILDLIPNKGELKECTKGLLGFCASEIQDPFYLETLLNAGLDPNLPDGNGIFPIHKAVENGKIKPVQILLEHGADPNVSDPRGVTPLHISYSYDGLAEISELLISNGADTEKRDNLGKRYLM</sequence>
<dbReference type="SMART" id="SM00248">
    <property type="entry name" value="ANK"/>
    <property type="match status" value="2"/>
</dbReference>
<evidence type="ECO:0000256" key="3">
    <source>
        <dbReference type="PROSITE-ProRule" id="PRU00023"/>
    </source>
</evidence>
<dbReference type="Proteomes" id="UP000245076">
    <property type="component" value="Unassembled WGS sequence"/>
</dbReference>
<evidence type="ECO:0000313" key="5">
    <source>
        <dbReference type="Proteomes" id="UP000245076"/>
    </source>
</evidence>
<dbReference type="InterPro" id="IPR002110">
    <property type="entry name" value="Ankyrin_rpt"/>
</dbReference>
<evidence type="ECO:0000313" key="4">
    <source>
        <dbReference type="EMBL" id="GBF37036.1"/>
    </source>
</evidence>
<dbReference type="PROSITE" id="PS50088">
    <property type="entry name" value="ANK_REPEAT"/>
    <property type="match status" value="2"/>
</dbReference>
<dbReference type="GO" id="GO:0004842">
    <property type="term" value="F:ubiquitin-protein transferase activity"/>
    <property type="evidence" value="ECO:0007669"/>
    <property type="project" value="TreeGrafter"/>
</dbReference>
<protein>
    <submittedName>
        <fullName evidence="4">Ankyrin repeat protein</fullName>
    </submittedName>
</protein>
<dbReference type="PANTHER" id="PTHR24171">
    <property type="entry name" value="ANKYRIN REPEAT DOMAIN-CONTAINING PROTEIN 39-RELATED"/>
    <property type="match status" value="1"/>
</dbReference>
<dbReference type="SUPFAM" id="SSF48403">
    <property type="entry name" value="Ankyrin repeat"/>
    <property type="match status" value="1"/>
</dbReference>
<proteinExistence type="predicted"/>
<dbReference type="Gene3D" id="1.25.40.20">
    <property type="entry name" value="Ankyrin repeat-containing domain"/>
    <property type="match status" value="1"/>
</dbReference>
<feature type="repeat" description="ANK" evidence="3">
    <location>
        <begin position="97"/>
        <end position="129"/>
    </location>
</feature>
<reference evidence="4 5" key="1">
    <citation type="submission" date="2018-02" db="EMBL/GenBank/DDBJ databases">
        <title>Novel Leptospira species isolated from soil and water in Japan.</title>
        <authorList>
            <person name="Nakao R."/>
            <person name="Masuzawa T."/>
        </authorList>
    </citation>
    <scope>NUCLEOTIDE SEQUENCE [LARGE SCALE GENOMIC DNA]</scope>
    <source>
        <strain evidence="4 5">E8</strain>
    </source>
</reference>
<keyword evidence="2 3" id="KW-0040">ANK repeat</keyword>
<dbReference type="AlphaFoldDB" id="A0A2P2CXG6"/>
<keyword evidence="1" id="KW-0677">Repeat</keyword>
<evidence type="ECO:0000256" key="2">
    <source>
        <dbReference type="ARBA" id="ARBA00023043"/>
    </source>
</evidence>
<comment type="caution">
    <text evidence="4">The sequence shown here is derived from an EMBL/GenBank/DDBJ whole genome shotgun (WGS) entry which is preliminary data.</text>
</comment>
<name>A0A2P2CXG6_9LEPT</name>
<organism evidence="4 5">
    <name type="scientific">Leptospira johnsonii</name>
    <dbReference type="NCBI Taxonomy" id="1917820"/>
    <lineage>
        <taxon>Bacteria</taxon>
        <taxon>Pseudomonadati</taxon>
        <taxon>Spirochaetota</taxon>
        <taxon>Spirochaetia</taxon>
        <taxon>Leptospirales</taxon>
        <taxon>Leptospiraceae</taxon>
        <taxon>Leptospira</taxon>
    </lineage>
</organism>